<dbReference type="Proteomes" id="UP000033358">
    <property type="component" value="Unassembled WGS sequence"/>
</dbReference>
<sequence>MINVENPEYTIIEYHDQIELRDYDNFIVAQVMVKENFKTARSIGFKFLAHYISGDNIGHLKIAMTAPVMQQKQENAWNISFVMPGLYSFDELPKPFNNKIKLLEIPQKIFVVIRFSGLTSDSNIARNLAKLKDFISEHNFKPLSQEIYAFYNPPWTLPFLRRNEIMVEIQPQVHDFNQNMSILEDE</sequence>
<proteinExistence type="predicted"/>
<dbReference type="EMBL" id="JYHA01000062">
    <property type="protein sequence ID" value="KKB96526.1"/>
    <property type="molecule type" value="Genomic_DNA"/>
</dbReference>
<evidence type="ECO:0000313" key="3">
    <source>
        <dbReference type="Proteomes" id="UP000033358"/>
    </source>
</evidence>
<protein>
    <submittedName>
        <fullName evidence="2">SOUL heme-binding protein</fullName>
    </submittedName>
</protein>
<accession>A0A0F5MPB1</accession>
<dbReference type="AlphaFoldDB" id="A0A0F5MPB1"/>
<dbReference type="Pfam" id="PF04832">
    <property type="entry name" value="SOUL"/>
    <property type="match status" value="1"/>
</dbReference>
<dbReference type="InterPro" id="IPR011256">
    <property type="entry name" value="Reg_factor_effector_dom_sf"/>
</dbReference>
<dbReference type="EMBL" id="JYHA01000142">
    <property type="protein sequence ID" value="KKB96056.1"/>
    <property type="molecule type" value="Genomic_DNA"/>
</dbReference>
<organism evidence="2 3">
    <name type="scientific">Candidatus Arcanibacter lacustris</name>
    <dbReference type="NCBI Taxonomy" id="1607817"/>
    <lineage>
        <taxon>Bacteria</taxon>
        <taxon>Pseudomonadati</taxon>
        <taxon>Pseudomonadota</taxon>
        <taxon>Alphaproteobacteria</taxon>
        <taxon>Rickettsiales</taxon>
        <taxon>Candidatus Arcanibacter</taxon>
    </lineage>
</organism>
<dbReference type="InterPro" id="IPR006917">
    <property type="entry name" value="SOUL_heme-bd"/>
</dbReference>
<name>A0A0F5MPB1_9RICK</name>
<dbReference type="SUPFAM" id="SSF55136">
    <property type="entry name" value="Probable bacterial effector-binding domain"/>
    <property type="match status" value="1"/>
</dbReference>
<reference evidence="2 3" key="1">
    <citation type="submission" date="2015-02" db="EMBL/GenBank/DDBJ databases">
        <title>Single cell genomics of a rare environmental alphaproteobacterium provides unique insights into Rickettsiaceae evolution.</title>
        <authorList>
            <person name="Martijn J."/>
            <person name="Schulz F."/>
            <person name="Zaremba-Niedzwiedzka K."/>
            <person name="Viklund J."/>
            <person name="Stepanauskas R."/>
            <person name="Andersson S.G.E."/>
            <person name="Horn M."/>
            <person name="Guy L."/>
            <person name="Ettema T.J.G."/>
        </authorList>
    </citation>
    <scope>NUCLEOTIDE SEQUENCE [LARGE SCALE GENOMIC DNA]</scope>
    <source>
        <strain evidence="2 3">SCGC AAA041-L04</strain>
    </source>
</reference>
<dbReference type="Gene3D" id="3.20.80.10">
    <property type="entry name" value="Regulatory factor, effector binding domain"/>
    <property type="match status" value="1"/>
</dbReference>
<dbReference type="PATRIC" id="fig|1607817.3.peg.385"/>
<comment type="caution">
    <text evidence="2">The sequence shown here is derived from an EMBL/GenBank/DDBJ whole genome shotgun (WGS) entry which is preliminary data.</text>
</comment>
<dbReference type="PANTHER" id="PTHR11220">
    <property type="entry name" value="HEME-BINDING PROTEIN-RELATED"/>
    <property type="match status" value="1"/>
</dbReference>
<dbReference type="PANTHER" id="PTHR11220:SF58">
    <property type="entry name" value="SOUL HEME-BINDING FAMILY PROTEIN"/>
    <property type="match status" value="1"/>
</dbReference>
<gene>
    <name evidence="2" type="ORF">SZ25_00388</name>
    <name evidence="1" type="ORF">SZ25_00857</name>
</gene>
<evidence type="ECO:0000313" key="1">
    <source>
        <dbReference type="EMBL" id="KKB96056.1"/>
    </source>
</evidence>
<evidence type="ECO:0000313" key="2">
    <source>
        <dbReference type="EMBL" id="KKB96526.1"/>
    </source>
</evidence>
<keyword evidence="3" id="KW-1185">Reference proteome</keyword>